<keyword evidence="2" id="KW-1185">Reference proteome</keyword>
<proteinExistence type="predicted"/>
<name>A0ABM8WR95_9BURK</name>
<accession>A0ABM8WR95</accession>
<dbReference type="Proteomes" id="UP000701702">
    <property type="component" value="Unassembled WGS sequence"/>
</dbReference>
<evidence type="ECO:0000313" key="1">
    <source>
        <dbReference type="EMBL" id="CAG9169959.1"/>
    </source>
</evidence>
<gene>
    <name evidence="1" type="ORF">LMG23994_01749</name>
</gene>
<evidence type="ECO:0000313" key="2">
    <source>
        <dbReference type="Proteomes" id="UP000701702"/>
    </source>
</evidence>
<sequence length="58" mass="6628">MLLLLSALVLALWRSRTLARRVAVLERQDNARAVLLRLDMAIRERIGTPSMASHMKRS</sequence>
<reference evidence="1 2" key="1">
    <citation type="submission" date="2021-08" db="EMBL/GenBank/DDBJ databases">
        <authorList>
            <person name="Peeters C."/>
        </authorList>
    </citation>
    <scope>NUCLEOTIDE SEQUENCE [LARGE SCALE GENOMIC DNA]</scope>
    <source>
        <strain evidence="1 2">LMG 23994</strain>
    </source>
</reference>
<protein>
    <submittedName>
        <fullName evidence="1">Uncharacterized protein</fullName>
    </submittedName>
</protein>
<dbReference type="EMBL" id="CAJZAF010000007">
    <property type="protein sequence ID" value="CAG9169959.1"/>
    <property type="molecule type" value="Genomic_DNA"/>
</dbReference>
<organism evidence="1 2">
    <name type="scientific">Cupriavidus pinatubonensis</name>
    <dbReference type="NCBI Taxonomy" id="248026"/>
    <lineage>
        <taxon>Bacteria</taxon>
        <taxon>Pseudomonadati</taxon>
        <taxon>Pseudomonadota</taxon>
        <taxon>Betaproteobacteria</taxon>
        <taxon>Burkholderiales</taxon>
        <taxon>Burkholderiaceae</taxon>
        <taxon>Cupriavidus</taxon>
    </lineage>
</organism>
<comment type="caution">
    <text evidence="1">The sequence shown here is derived from an EMBL/GenBank/DDBJ whole genome shotgun (WGS) entry which is preliminary data.</text>
</comment>